<evidence type="ECO:0000313" key="1">
    <source>
        <dbReference type="EMBL" id="KAG0585814.1"/>
    </source>
</evidence>
<reference evidence="1" key="1">
    <citation type="submission" date="2020-06" db="EMBL/GenBank/DDBJ databases">
        <title>WGS assembly of Ceratodon purpureus strain R40.</title>
        <authorList>
            <person name="Carey S.B."/>
            <person name="Jenkins J."/>
            <person name="Shu S."/>
            <person name="Lovell J.T."/>
            <person name="Sreedasyam A."/>
            <person name="Maumus F."/>
            <person name="Tiley G.P."/>
            <person name="Fernandez-Pozo N."/>
            <person name="Barry K."/>
            <person name="Chen C."/>
            <person name="Wang M."/>
            <person name="Lipzen A."/>
            <person name="Daum C."/>
            <person name="Saski C.A."/>
            <person name="Payton A.C."/>
            <person name="Mcbreen J.C."/>
            <person name="Conrad R.E."/>
            <person name="Kollar L.M."/>
            <person name="Olsson S."/>
            <person name="Huttunen S."/>
            <person name="Landis J.B."/>
            <person name="Wickett N.J."/>
            <person name="Johnson M.G."/>
            <person name="Rensing S.A."/>
            <person name="Grimwood J."/>
            <person name="Schmutz J."/>
            <person name="Mcdaniel S.F."/>
        </authorList>
    </citation>
    <scope>NUCLEOTIDE SEQUENCE</scope>
    <source>
        <strain evidence="1">R40</strain>
    </source>
</reference>
<sequence>MWPIQQANSAGAAHDEAVSWTQLSQFPTFIAMQVALPQALYILSCTGRLFTVGACHGVRSLSRCARVTHSHSLFGVPCVLLSRPSHCLTFASWVVLFVSLQVIDMRQVGLVLICCLEANILCAHGRFDGLSMWSSFGLGFWMLLRWRD</sequence>
<protein>
    <submittedName>
        <fullName evidence="1">Uncharacterized protein</fullName>
    </submittedName>
</protein>
<gene>
    <name evidence="1" type="ORF">KC19_2G041400</name>
</gene>
<dbReference type="AlphaFoldDB" id="A0A8T0IQ13"/>
<comment type="caution">
    <text evidence="1">The sequence shown here is derived from an EMBL/GenBank/DDBJ whole genome shotgun (WGS) entry which is preliminary data.</text>
</comment>
<keyword evidence="2" id="KW-1185">Reference proteome</keyword>
<name>A0A8T0IQ13_CERPU</name>
<dbReference type="EMBL" id="CM026422">
    <property type="protein sequence ID" value="KAG0585814.1"/>
    <property type="molecule type" value="Genomic_DNA"/>
</dbReference>
<evidence type="ECO:0000313" key="2">
    <source>
        <dbReference type="Proteomes" id="UP000822688"/>
    </source>
</evidence>
<accession>A0A8T0IQ13</accession>
<organism evidence="1 2">
    <name type="scientific">Ceratodon purpureus</name>
    <name type="common">Fire moss</name>
    <name type="synonym">Dicranum purpureum</name>
    <dbReference type="NCBI Taxonomy" id="3225"/>
    <lineage>
        <taxon>Eukaryota</taxon>
        <taxon>Viridiplantae</taxon>
        <taxon>Streptophyta</taxon>
        <taxon>Embryophyta</taxon>
        <taxon>Bryophyta</taxon>
        <taxon>Bryophytina</taxon>
        <taxon>Bryopsida</taxon>
        <taxon>Dicranidae</taxon>
        <taxon>Pseudoditrichales</taxon>
        <taxon>Ditrichaceae</taxon>
        <taxon>Ceratodon</taxon>
    </lineage>
</organism>
<dbReference type="Proteomes" id="UP000822688">
    <property type="component" value="Chromosome 2"/>
</dbReference>
<proteinExistence type="predicted"/>